<proteinExistence type="predicted"/>
<reference evidence="1 2" key="1">
    <citation type="submission" date="2023-12" db="EMBL/GenBank/DDBJ databases">
        <title>Baltic Sea Cyanobacteria.</title>
        <authorList>
            <person name="Delbaje E."/>
            <person name="Fewer D.P."/>
            <person name="Shishido T.K."/>
        </authorList>
    </citation>
    <scope>NUCLEOTIDE SEQUENCE [LARGE SCALE GENOMIC DNA]</scope>
    <source>
        <strain evidence="1 2">CCNP 1315</strain>
    </source>
</reference>
<dbReference type="EMBL" id="JAYGHT010000053">
    <property type="protein sequence ID" value="MEA5519645.1"/>
    <property type="molecule type" value="Genomic_DNA"/>
</dbReference>
<sequence length="75" mass="8999">MIVYEFKAKGKPDQYKAIDEVIQTSQFVRNSCLRYWMDNRGLGRKELYRYNTELRAMYPFVRDLNSHACQASVER</sequence>
<comment type="caution">
    <text evidence="1">The sequence shown here is derived from an EMBL/GenBank/DDBJ whole genome shotgun (WGS) entry which is preliminary data.</text>
</comment>
<dbReference type="Proteomes" id="UP001301728">
    <property type="component" value="Unassembled WGS sequence"/>
</dbReference>
<evidence type="ECO:0000313" key="1">
    <source>
        <dbReference type="EMBL" id="MEA5519645.1"/>
    </source>
</evidence>
<keyword evidence="2" id="KW-1185">Reference proteome</keyword>
<evidence type="ECO:0000313" key="2">
    <source>
        <dbReference type="Proteomes" id="UP001301728"/>
    </source>
</evidence>
<organism evidence="1 2">
    <name type="scientific">Limnoraphis robusta CCNP1315</name>
    <dbReference type="NCBI Taxonomy" id="3110306"/>
    <lineage>
        <taxon>Bacteria</taxon>
        <taxon>Bacillati</taxon>
        <taxon>Cyanobacteriota</taxon>
        <taxon>Cyanophyceae</taxon>
        <taxon>Oscillatoriophycideae</taxon>
        <taxon>Oscillatoriales</taxon>
        <taxon>Sirenicapillariaceae</taxon>
        <taxon>Limnoraphis</taxon>
    </lineage>
</organism>
<name>A0ABU5TY53_9CYAN</name>
<gene>
    <name evidence="1" type="ORF">VB854_11900</name>
</gene>
<accession>A0ABU5TY53</accession>
<protein>
    <submittedName>
        <fullName evidence="1">Transposase</fullName>
    </submittedName>
</protein>
<feature type="non-terminal residue" evidence="1">
    <location>
        <position position="75"/>
    </location>
</feature>